<dbReference type="AlphaFoldDB" id="A0A174SXA8"/>
<dbReference type="InterPro" id="IPR029058">
    <property type="entry name" value="AB_hydrolase_fold"/>
</dbReference>
<evidence type="ECO:0000313" key="5">
    <source>
        <dbReference type="Proteomes" id="UP001060104"/>
    </source>
</evidence>
<evidence type="ECO:0000313" key="2">
    <source>
        <dbReference type="EMBL" id="CUP99179.1"/>
    </source>
</evidence>
<evidence type="ECO:0000313" key="3">
    <source>
        <dbReference type="EMBL" id="UVQ73102.1"/>
    </source>
</evidence>
<dbReference type="InterPro" id="IPR024284">
    <property type="entry name" value="DUF3826"/>
</dbReference>
<organism evidence="2 4">
    <name type="scientific">Bacteroides faecis</name>
    <dbReference type="NCBI Taxonomy" id="674529"/>
    <lineage>
        <taxon>Bacteria</taxon>
        <taxon>Pseudomonadati</taxon>
        <taxon>Bacteroidota</taxon>
        <taxon>Bacteroidia</taxon>
        <taxon>Bacteroidales</taxon>
        <taxon>Bacteroidaceae</taxon>
        <taxon>Bacteroides</taxon>
    </lineage>
</organism>
<feature type="chain" id="PRO_5008033268" evidence="1">
    <location>
        <begin position="19"/>
        <end position="654"/>
    </location>
</feature>
<dbReference type="GeneID" id="69590542"/>
<name>A0A174SXA8_9BACE</name>
<dbReference type="RefSeq" id="WP_055270734.1">
    <property type="nucleotide sequence ID" value="NZ_CAJTBQ010000023.1"/>
</dbReference>
<feature type="signal peptide" evidence="1">
    <location>
        <begin position="1"/>
        <end position="18"/>
    </location>
</feature>
<keyword evidence="1" id="KW-0732">Signal</keyword>
<dbReference type="InterPro" id="IPR050261">
    <property type="entry name" value="FrsA_esterase"/>
</dbReference>
<evidence type="ECO:0000256" key="1">
    <source>
        <dbReference type="SAM" id="SignalP"/>
    </source>
</evidence>
<proteinExistence type="predicted"/>
<protein>
    <submittedName>
        <fullName evidence="3">DUF3826 domain-containing protein</fullName>
    </submittedName>
    <submittedName>
        <fullName evidence="2">Protein of uncharacterized function (DUF3826)</fullName>
    </submittedName>
</protein>
<dbReference type="Gene3D" id="3.40.50.1820">
    <property type="entry name" value="alpha/beta hydrolase"/>
    <property type="match status" value="1"/>
</dbReference>
<keyword evidence="5" id="KW-1185">Reference proteome</keyword>
<sequence>MKRILFTMLLAASLSAEAQTQRYETEFARPLNEVLTDIQNRFGVRLKYDIDTVGKVLSYADFRIRPYSVEESLTNVLAPFDYKFVKQKGNMYKLKAYEYPRRTDEDGEKMLAYLNTLYADKQTFGLRTDSLKKEVRQRLGIDAMLAQCVKSEAILSKTRKFDGYTVQNFALETLPGLYVCGSIYTPQSKGKHALIICPNGHFGGGRYREDQQQRMGTLARMGAICVDYDLFGWGESILQVGSAAHRSSAAHTIQAMNGLLILDYMLASRKDIDTGRIGANGGSGGGTHTVLLSVLDDRFTASAPVVSLASHFDGGCPCESGMPIQLSAGGTCNAELAATFAPLPQLIVSDGGDWTASVPTLEFPYLQRIYGFYHAKDKVTNVHLPNEKHDFGPNKRNAVYDFFADVFHLDKKKLDESKVTIEPEAAMYSFGEKGELLPEGAIRSFDKVAAYFDKKVFARLNSDTSLEKKAMDWVASLNLNDESKAGFAITTIYNHLRKVRDWHNDHPYTTIPAGINPLTGKLLSKLDREMIADSAMPKEIHEKLMKDLRRVLTEEQVEQILDKYTVGKVAFTLKGYQAIVPDMTEEETAFVLEQLKLAREQAIDYKNMKQISAIFEIYKTKCEQYFNEHGRNWRQMFKDYVNKRNAEKKAQGKK</sequence>
<dbReference type="PANTHER" id="PTHR22946:SF8">
    <property type="entry name" value="ACETYL XYLAN ESTERASE DOMAIN-CONTAINING PROTEIN"/>
    <property type="match status" value="1"/>
</dbReference>
<dbReference type="EMBL" id="CZAE01000022">
    <property type="protein sequence ID" value="CUP99179.1"/>
    <property type="molecule type" value="Genomic_DNA"/>
</dbReference>
<dbReference type="PANTHER" id="PTHR22946">
    <property type="entry name" value="DIENELACTONE HYDROLASE DOMAIN-CONTAINING PROTEIN-RELATED"/>
    <property type="match status" value="1"/>
</dbReference>
<dbReference type="SUPFAM" id="SSF53474">
    <property type="entry name" value="alpha/beta-Hydrolases"/>
    <property type="match status" value="1"/>
</dbReference>
<evidence type="ECO:0000313" key="4">
    <source>
        <dbReference type="Proteomes" id="UP000095606"/>
    </source>
</evidence>
<reference evidence="3" key="2">
    <citation type="submission" date="2022-08" db="EMBL/GenBank/DDBJ databases">
        <title>Genome Sequencing of Bacteroides fragilis Group Isolates with Nanopore Technology.</title>
        <authorList>
            <person name="Tisza M.J."/>
            <person name="Smith D."/>
            <person name="Dekker J.P."/>
        </authorList>
    </citation>
    <scope>NUCLEOTIDE SEQUENCE</scope>
    <source>
        <strain evidence="3">BFG-527</strain>
    </source>
</reference>
<gene>
    <name evidence="2" type="ORF">ERS852461_03916</name>
    <name evidence="3" type="ORF">NXY30_18870</name>
</gene>
<dbReference type="Proteomes" id="UP000095606">
    <property type="component" value="Unassembled WGS sequence"/>
</dbReference>
<reference evidence="2 4" key="1">
    <citation type="submission" date="2015-09" db="EMBL/GenBank/DDBJ databases">
        <authorList>
            <consortium name="Pathogen Informatics"/>
        </authorList>
    </citation>
    <scope>NUCLEOTIDE SEQUENCE [LARGE SCALE GENOMIC DNA]</scope>
    <source>
        <strain evidence="2 4">2789STDY5834846</strain>
    </source>
</reference>
<dbReference type="Proteomes" id="UP001060104">
    <property type="component" value="Chromosome"/>
</dbReference>
<accession>A0A174SXA8</accession>
<dbReference type="EMBL" id="CP103141">
    <property type="protein sequence ID" value="UVQ73102.1"/>
    <property type="molecule type" value="Genomic_DNA"/>
</dbReference>
<dbReference type="Pfam" id="PF12875">
    <property type="entry name" value="DUF3826"/>
    <property type="match status" value="1"/>
</dbReference>